<keyword evidence="4 10" id="KW-0808">Transferase</keyword>
<dbReference type="NCBIfam" id="TIGR00174">
    <property type="entry name" value="miaA"/>
    <property type="match status" value="1"/>
</dbReference>
<comment type="function">
    <text evidence="2 10 12">Catalyzes the transfer of a dimethylallyl group onto the adenine at position 37 in tRNAs that read codons beginning with uridine, leading to the formation of N6-(dimethylallyl)adenosine (i(6)A).</text>
</comment>
<dbReference type="Gene3D" id="1.10.20.140">
    <property type="match status" value="1"/>
</dbReference>
<dbReference type="SUPFAM" id="SSF52540">
    <property type="entry name" value="P-loop containing nucleoside triphosphate hydrolases"/>
    <property type="match status" value="1"/>
</dbReference>
<keyword evidence="5 10" id="KW-0819">tRNA processing</keyword>
<keyword evidence="6 10" id="KW-0547">Nucleotide-binding</keyword>
<feature type="binding site" evidence="10">
    <location>
        <begin position="44"/>
        <end position="51"/>
    </location>
    <ligand>
        <name>ATP</name>
        <dbReference type="ChEBI" id="CHEBI:30616"/>
    </ligand>
</feature>
<keyword evidence="8 10" id="KW-0460">Magnesium</keyword>
<sequence length="339" mass="36379">MPARAAHPDGPGASHGPEDPVDPAHPDGPDRPDVFDHPVINVVGATATGKSELAIALAQRLGGEIINADAMQFYRGMDIGTAKLAPGERGGIAHHLLDILDVDEDASVATFQHEARALITAIRGRGHVPILVGGSGLYVRAATDRMAFPGTDPQVRARLEAEAHDHGSAVLHRRLAGLDPEAARTIAPADTRRVVRALEVLEITGEPFSAQLPRYEYALPTVQVGLALDRAALHERIAARVGRMWEAGWVDEVRALLPRGLLTGTTARQAIGYAQIVDLLAGRLAEPAARESTIVRTRQFAKRQDTWFRRDPRIRWLPAGASAVDRALEILGADGGAQR</sequence>
<evidence type="ECO:0000256" key="9">
    <source>
        <dbReference type="ARBA" id="ARBA00049563"/>
    </source>
</evidence>
<evidence type="ECO:0000256" key="1">
    <source>
        <dbReference type="ARBA" id="ARBA00001946"/>
    </source>
</evidence>
<evidence type="ECO:0000256" key="8">
    <source>
        <dbReference type="ARBA" id="ARBA00022842"/>
    </source>
</evidence>
<dbReference type="InterPro" id="IPR018022">
    <property type="entry name" value="IPT"/>
</dbReference>
<evidence type="ECO:0000313" key="15">
    <source>
        <dbReference type="EMBL" id="GAA4382279.1"/>
    </source>
</evidence>
<name>A0ABP8IZQ1_9MICO</name>
<protein>
    <recommendedName>
        <fullName evidence="10">tRNA dimethylallyltransferase</fullName>
        <ecNumber evidence="10">2.5.1.75</ecNumber>
    </recommendedName>
    <alternativeName>
        <fullName evidence="10">Dimethylallyl diphosphate:tRNA dimethylallyltransferase</fullName>
        <shortName evidence="10">DMAPP:tRNA dimethylallyltransferase</shortName>
        <shortName evidence="10">DMATase</shortName>
    </alternativeName>
    <alternativeName>
        <fullName evidence="10">Isopentenyl-diphosphate:tRNA isopentenyltransferase</fullName>
        <shortName evidence="10">IPP transferase</shortName>
        <shortName evidence="10">IPPT</shortName>
        <shortName evidence="10">IPTase</shortName>
    </alternativeName>
</protein>
<evidence type="ECO:0000256" key="11">
    <source>
        <dbReference type="RuleBase" id="RU003783"/>
    </source>
</evidence>
<dbReference type="EC" id="2.5.1.75" evidence="10"/>
<feature type="compositionally biased region" description="Basic and acidic residues" evidence="14">
    <location>
        <begin position="16"/>
        <end position="36"/>
    </location>
</feature>
<evidence type="ECO:0000256" key="7">
    <source>
        <dbReference type="ARBA" id="ARBA00022840"/>
    </source>
</evidence>
<dbReference type="Pfam" id="PF01715">
    <property type="entry name" value="IPPT"/>
    <property type="match status" value="1"/>
</dbReference>
<comment type="caution">
    <text evidence="10">Lacks conserved residue(s) required for the propagation of feature annotation.</text>
</comment>
<evidence type="ECO:0000256" key="14">
    <source>
        <dbReference type="SAM" id="MobiDB-lite"/>
    </source>
</evidence>
<evidence type="ECO:0000256" key="12">
    <source>
        <dbReference type="RuleBase" id="RU003784"/>
    </source>
</evidence>
<dbReference type="Proteomes" id="UP001500642">
    <property type="component" value="Unassembled WGS sequence"/>
</dbReference>
<evidence type="ECO:0000256" key="6">
    <source>
        <dbReference type="ARBA" id="ARBA00022741"/>
    </source>
</evidence>
<comment type="subunit">
    <text evidence="10">Monomer.</text>
</comment>
<feature type="site" description="Interaction with substrate tRNA" evidence="10">
    <location>
        <position position="135"/>
    </location>
</feature>
<feature type="site" description="Interaction with substrate tRNA" evidence="10">
    <location>
        <position position="156"/>
    </location>
</feature>
<evidence type="ECO:0000256" key="5">
    <source>
        <dbReference type="ARBA" id="ARBA00022694"/>
    </source>
</evidence>
<dbReference type="Gene3D" id="3.40.50.300">
    <property type="entry name" value="P-loop containing nucleotide triphosphate hydrolases"/>
    <property type="match status" value="1"/>
</dbReference>
<evidence type="ECO:0000256" key="13">
    <source>
        <dbReference type="RuleBase" id="RU003785"/>
    </source>
</evidence>
<accession>A0ABP8IZQ1</accession>
<feature type="region of interest" description="Disordered" evidence="14">
    <location>
        <begin position="1"/>
        <end position="36"/>
    </location>
</feature>
<dbReference type="EMBL" id="BAABGL010000001">
    <property type="protein sequence ID" value="GAA4382279.1"/>
    <property type="molecule type" value="Genomic_DNA"/>
</dbReference>
<dbReference type="HAMAP" id="MF_00185">
    <property type="entry name" value="IPP_trans"/>
    <property type="match status" value="1"/>
</dbReference>
<gene>
    <name evidence="10 15" type="primary">miaA</name>
    <name evidence="15" type="ORF">GCM10023167_00570</name>
</gene>
<dbReference type="InterPro" id="IPR027417">
    <property type="entry name" value="P-loop_NTPase"/>
</dbReference>
<evidence type="ECO:0000256" key="10">
    <source>
        <dbReference type="HAMAP-Rule" id="MF_00185"/>
    </source>
</evidence>
<evidence type="ECO:0000256" key="2">
    <source>
        <dbReference type="ARBA" id="ARBA00003213"/>
    </source>
</evidence>
<keyword evidence="7 10" id="KW-0067">ATP-binding</keyword>
<dbReference type="InterPro" id="IPR039657">
    <property type="entry name" value="Dimethylallyltransferase"/>
</dbReference>
<dbReference type="PANTHER" id="PTHR11088:SF60">
    <property type="entry name" value="TRNA DIMETHYLALLYLTRANSFERASE"/>
    <property type="match status" value="1"/>
</dbReference>
<organism evidence="15 16">
    <name type="scientific">Brevibacterium pityocampae</name>
    <dbReference type="NCBI Taxonomy" id="506594"/>
    <lineage>
        <taxon>Bacteria</taxon>
        <taxon>Bacillati</taxon>
        <taxon>Actinomycetota</taxon>
        <taxon>Actinomycetes</taxon>
        <taxon>Micrococcales</taxon>
        <taxon>Brevibacteriaceae</taxon>
        <taxon>Brevibacterium</taxon>
    </lineage>
</organism>
<evidence type="ECO:0000256" key="4">
    <source>
        <dbReference type="ARBA" id="ARBA00022679"/>
    </source>
</evidence>
<comment type="catalytic activity">
    <reaction evidence="9 10 11">
        <text>adenosine(37) in tRNA + dimethylallyl diphosphate = N(6)-dimethylallyladenosine(37) in tRNA + diphosphate</text>
        <dbReference type="Rhea" id="RHEA:26482"/>
        <dbReference type="Rhea" id="RHEA-COMP:10162"/>
        <dbReference type="Rhea" id="RHEA-COMP:10375"/>
        <dbReference type="ChEBI" id="CHEBI:33019"/>
        <dbReference type="ChEBI" id="CHEBI:57623"/>
        <dbReference type="ChEBI" id="CHEBI:74411"/>
        <dbReference type="ChEBI" id="CHEBI:74415"/>
        <dbReference type="EC" id="2.5.1.75"/>
    </reaction>
</comment>
<feature type="binding site" evidence="10">
    <location>
        <begin position="46"/>
        <end position="51"/>
    </location>
    <ligand>
        <name>substrate</name>
    </ligand>
</feature>
<keyword evidence="16" id="KW-1185">Reference proteome</keyword>
<evidence type="ECO:0000313" key="16">
    <source>
        <dbReference type="Proteomes" id="UP001500642"/>
    </source>
</evidence>
<proteinExistence type="inferred from homology"/>
<comment type="cofactor">
    <cofactor evidence="1 10">
        <name>Mg(2+)</name>
        <dbReference type="ChEBI" id="CHEBI:18420"/>
    </cofactor>
</comment>
<evidence type="ECO:0000256" key="3">
    <source>
        <dbReference type="ARBA" id="ARBA00005842"/>
    </source>
</evidence>
<reference evidence="16" key="1">
    <citation type="journal article" date="2019" name="Int. J. Syst. Evol. Microbiol.">
        <title>The Global Catalogue of Microorganisms (GCM) 10K type strain sequencing project: providing services to taxonomists for standard genome sequencing and annotation.</title>
        <authorList>
            <consortium name="The Broad Institute Genomics Platform"/>
            <consortium name="The Broad Institute Genome Sequencing Center for Infectious Disease"/>
            <person name="Wu L."/>
            <person name="Ma J."/>
        </authorList>
    </citation>
    <scope>NUCLEOTIDE SEQUENCE [LARGE SCALE GENOMIC DNA]</scope>
    <source>
        <strain evidence="16">JCM 17808</strain>
    </source>
</reference>
<comment type="caution">
    <text evidence="15">The sequence shown here is derived from an EMBL/GenBank/DDBJ whole genome shotgun (WGS) entry which is preliminary data.</text>
</comment>
<comment type="similarity">
    <text evidence="3 10 13">Belongs to the IPP transferase family.</text>
</comment>
<dbReference type="PANTHER" id="PTHR11088">
    <property type="entry name" value="TRNA DIMETHYLALLYLTRANSFERASE"/>
    <property type="match status" value="1"/>
</dbReference>